<evidence type="ECO:0000313" key="4">
    <source>
        <dbReference type="Proteomes" id="UP000255283"/>
    </source>
</evidence>
<gene>
    <name evidence="3" type="ORF">NCTC13063_01574</name>
</gene>
<name>A0AAQ1UL27_9BACT</name>
<dbReference type="RefSeq" id="WP_004342066.1">
    <property type="nucleotide sequence ID" value="NZ_CAUUQQ010000017.1"/>
</dbReference>
<evidence type="ECO:0000313" key="3">
    <source>
        <dbReference type="EMBL" id="SUB80291.1"/>
    </source>
</evidence>
<proteinExistence type="predicted"/>
<organism evidence="3 4">
    <name type="scientific">Segatella buccae</name>
    <dbReference type="NCBI Taxonomy" id="28126"/>
    <lineage>
        <taxon>Bacteria</taxon>
        <taxon>Pseudomonadati</taxon>
        <taxon>Bacteroidota</taxon>
        <taxon>Bacteroidia</taxon>
        <taxon>Bacteroidales</taxon>
        <taxon>Prevotellaceae</taxon>
        <taxon>Segatella</taxon>
    </lineage>
</organism>
<keyword evidence="2" id="KW-0732">Signal</keyword>
<feature type="compositionally biased region" description="Basic residues" evidence="1">
    <location>
        <begin position="169"/>
        <end position="179"/>
    </location>
</feature>
<evidence type="ECO:0000256" key="2">
    <source>
        <dbReference type="SAM" id="SignalP"/>
    </source>
</evidence>
<feature type="compositionally biased region" description="Basic and acidic residues" evidence="1">
    <location>
        <begin position="146"/>
        <end position="168"/>
    </location>
</feature>
<accession>A0AAQ1UL27</accession>
<sequence length="179" mass="21468">MKRLMIMMALALTVSASAWAMSYEEAMAEARYLTDKMAYELGLTSREYDRMYRINLDYLLSVDDYDDLYSSSWRARNSAFRAFFNGRQWNLYVGADYFYRPLSWRNGAFVHNIYMRYPRRHAPRYVVPCPPPPRRYGPSPRPYGPDCRDRRPGFGRRPDFDRPGFDRPGHHHHHRPWRD</sequence>
<reference evidence="3 4" key="1">
    <citation type="submission" date="2018-06" db="EMBL/GenBank/DDBJ databases">
        <authorList>
            <consortium name="Pathogen Informatics"/>
            <person name="Doyle S."/>
        </authorList>
    </citation>
    <scope>NUCLEOTIDE SEQUENCE [LARGE SCALE GENOMIC DNA]</scope>
    <source>
        <strain evidence="3 4">NCTC13063</strain>
    </source>
</reference>
<comment type="caution">
    <text evidence="3">The sequence shown here is derived from an EMBL/GenBank/DDBJ whole genome shotgun (WGS) entry which is preliminary data.</text>
</comment>
<evidence type="ECO:0000256" key="1">
    <source>
        <dbReference type="SAM" id="MobiDB-lite"/>
    </source>
</evidence>
<dbReference type="EMBL" id="UGTJ01000001">
    <property type="protein sequence ID" value="SUB80291.1"/>
    <property type="molecule type" value="Genomic_DNA"/>
</dbReference>
<feature type="chain" id="PRO_5042978178" evidence="2">
    <location>
        <begin position="21"/>
        <end position="179"/>
    </location>
</feature>
<feature type="region of interest" description="Disordered" evidence="1">
    <location>
        <begin position="131"/>
        <end position="179"/>
    </location>
</feature>
<dbReference type="AlphaFoldDB" id="A0AAQ1UL27"/>
<dbReference type="GeneID" id="93535580"/>
<feature type="compositionally biased region" description="Pro residues" evidence="1">
    <location>
        <begin position="131"/>
        <end position="143"/>
    </location>
</feature>
<dbReference type="Proteomes" id="UP000255283">
    <property type="component" value="Unassembled WGS sequence"/>
</dbReference>
<protein>
    <submittedName>
        <fullName evidence="3">Uncharacterized protein</fullName>
    </submittedName>
</protein>
<feature type="signal peptide" evidence="2">
    <location>
        <begin position="1"/>
        <end position="20"/>
    </location>
</feature>